<comment type="caution">
    <text evidence="3">The sequence shown here is derived from an EMBL/GenBank/DDBJ whole genome shotgun (WGS) entry which is preliminary data.</text>
</comment>
<accession>A0A3E2GS26</accession>
<dbReference type="GO" id="GO:0003723">
    <property type="term" value="F:RNA binding"/>
    <property type="evidence" value="ECO:0007669"/>
    <property type="project" value="TreeGrafter"/>
</dbReference>
<dbReference type="AlphaFoldDB" id="A0A3E2GS26"/>
<dbReference type="OrthoDB" id="1432093at2759"/>
<sequence length="590" mass="67798">MDIDSRNFQLHLLDILQDIAGARFVSIDLEMSGINTGFSNQGSGKQNLQGVYDRTRKGARVFQILQLGLTCVEEDLERGFYRAKPYNIYMSPLVSEIPKRYCQDRLFSFSSEACGFLLKNGLDFGKVFSRGVPYLSYLEENAVRLNLQEREKKCADIEDLVLENKVDVEFYENTRRDIQQWEREKAFANSFYNIRNPAGSLNGYQRRLVYQLVRKEFPSLEVFQGGHGAFLQLRRLDQESKANRQKEEEKRLNRQITDQKGLRFVFDALTGGDLEDIKPNWYCNKKSKTYEEDFKKIDFKIKRITQALKSKNHVIVGHNVFTDLLYLYNSFIGDLPLAVSDFKETIHELFPIVIDTRFLATYGMDSMTPGANLKDLLDSFKNVTIPTILLDDKHLSYNISTNKDHEAGFDAWMTAELFLKVSVKLYTDAIQRGQDADSSNDLALDNYRRTSKDGIFYNTAVDSPVTNIRPAFGIGTVGIMPDFPKTARATTRQPKPRDYAKTRRSNYLTGPDTDTPAVDKMDNKWPREDLPAAFYSMQLNRPRSRADDQSSNQKYTMIPHADSLFWKIYSNKLRVTASEEGILILDDGLV</sequence>
<feature type="non-terminal residue" evidence="3">
    <location>
        <position position="1"/>
    </location>
</feature>
<organism evidence="3 4">
    <name type="scientific">Scytalidium lignicola</name>
    <name type="common">Hyphomycete</name>
    <dbReference type="NCBI Taxonomy" id="5539"/>
    <lineage>
        <taxon>Eukaryota</taxon>
        <taxon>Fungi</taxon>
        <taxon>Dikarya</taxon>
        <taxon>Ascomycota</taxon>
        <taxon>Pezizomycotina</taxon>
        <taxon>Leotiomycetes</taxon>
        <taxon>Leotiomycetes incertae sedis</taxon>
        <taxon>Scytalidium</taxon>
    </lineage>
</organism>
<dbReference type="GO" id="GO:0000175">
    <property type="term" value="F:3'-5'-RNA exonuclease activity"/>
    <property type="evidence" value="ECO:0007669"/>
    <property type="project" value="TreeGrafter"/>
</dbReference>
<evidence type="ECO:0000313" key="3">
    <source>
        <dbReference type="EMBL" id="RFU23964.1"/>
    </source>
</evidence>
<dbReference type="GO" id="GO:1990431">
    <property type="term" value="P:priRNA 3'-end processing"/>
    <property type="evidence" value="ECO:0007669"/>
    <property type="project" value="TreeGrafter"/>
</dbReference>
<dbReference type="InterPro" id="IPR036397">
    <property type="entry name" value="RNaseH_sf"/>
</dbReference>
<evidence type="ECO:0000256" key="1">
    <source>
        <dbReference type="ARBA" id="ARBA00008372"/>
    </source>
</evidence>
<evidence type="ECO:0000313" key="4">
    <source>
        <dbReference type="Proteomes" id="UP000258309"/>
    </source>
</evidence>
<dbReference type="STRING" id="5539.A0A3E2GS26"/>
<dbReference type="InterPro" id="IPR012337">
    <property type="entry name" value="RNaseH-like_sf"/>
</dbReference>
<dbReference type="PANTHER" id="PTHR15092">
    <property type="entry name" value="POLY A -SPECIFIC RIBONUCLEASE/TARGET OF EGR1, MEMBER 1"/>
    <property type="match status" value="1"/>
</dbReference>
<protein>
    <submittedName>
        <fullName evidence="3">Uncharacterized protein</fullName>
    </submittedName>
</protein>
<dbReference type="GO" id="GO:0005634">
    <property type="term" value="C:nucleus"/>
    <property type="evidence" value="ECO:0007669"/>
    <property type="project" value="TreeGrafter"/>
</dbReference>
<dbReference type="Pfam" id="PF04857">
    <property type="entry name" value="CAF1"/>
    <property type="match status" value="1"/>
</dbReference>
<name>A0A3E2GS26_SCYLI</name>
<dbReference type="InterPro" id="IPR051181">
    <property type="entry name" value="CAF1_poly(A)_ribonucleases"/>
</dbReference>
<feature type="non-terminal residue" evidence="3">
    <location>
        <position position="590"/>
    </location>
</feature>
<dbReference type="SUPFAM" id="SSF53098">
    <property type="entry name" value="Ribonuclease H-like"/>
    <property type="match status" value="1"/>
</dbReference>
<reference evidence="3 4" key="1">
    <citation type="submission" date="2018-05" db="EMBL/GenBank/DDBJ databases">
        <title>Draft genome sequence of Scytalidium lignicola DSM 105466, a ubiquitous saprotrophic fungus.</title>
        <authorList>
            <person name="Buettner E."/>
            <person name="Gebauer A.M."/>
            <person name="Hofrichter M."/>
            <person name="Liers C."/>
            <person name="Kellner H."/>
        </authorList>
    </citation>
    <scope>NUCLEOTIDE SEQUENCE [LARGE SCALE GENOMIC DNA]</scope>
    <source>
        <strain evidence="3 4">DSM 105466</strain>
    </source>
</reference>
<dbReference type="EMBL" id="NCSJ02000547">
    <property type="protein sequence ID" value="RFU23964.1"/>
    <property type="molecule type" value="Genomic_DNA"/>
</dbReference>
<evidence type="ECO:0000256" key="2">
    <source>
        <dbReference type="SAM" id="MobiDB-lite"/>
    </source>
</evidence>
<keyword evidence="4" id="KW-1185">Reference proteome</keyword>
<dbReference type="GO" id="GO:1990432">
    <property type="term" value="P:siRNA 3'-end processing"/>
    <property type="evidence" value="ECO:0007669"/>
    <property type="project" value="TreeGrafter"/>
</dbReference>
<dbReference type="PANTHER" id="PTHR15092:SF22">
    <property type="entry name" value="POLY(A)-SPECIFIC RIBONUCLEASE PNLDC1"/>
    <property type="match status" value="1"/>
</dbReference>
<feature type="region of interest" description="Disordered" evidence="2">
    <location>
        <begin position="485"/>
        <end position="523"/>
    </location>
</feature>
<dbReference type="Gene3D" id="3.30.420.10">
    <property type="entry name" value="Ribonuclease H-like superfamily/Ribonuclease H"/>
    <property type="match status" value="2"/>
</dbReference>
<dbReference type="OMA" id="LTTCHED"/>
<dbReference type="Proteomes" id="UP000258309">
    <property type="component" value="Unassembled WGS sequence"/>
</dbReference>
<comment type="similarity">
    <text evidence="1">Belongs to the CAF1 family.</text>
</comment>
<dbReference type="InterPro" id="IPR006941">
    <property type="entry name" value="RNase_CAF1"/>
</dbReference>
<proteinExistence type="inferred from homology"/>
<gene>
    <name evidence="3" type="ORF">B7463_g12373</name>
</gene>
<dbReference type="GO" id="GO:0000289">
    <property type="term" value="P:nuclear-transcribed mRNA poly(A) tail shortening"/>
    <property type="evidence" value="ECO:0007669"/>
    <property type="project" value="TreeGrafter"/>
</dbReference>